<keyword evidence="3" id="KW-1185">Reference proteome</keyword>
<feature type="transmembrane region" description="Helical" evidence="1">
    <location>
        <begin position="186"/>
        <end position="208"/>
    </location>
</feature>
<proteinExistence type="predicted"/>
<evidence type="ECO:0000256" key="1">
    <source>
        <dbReference type="SAM" id="Phobius"/>
    </source>
</evidence>
<dbReference type="EMBL" id="KQ980997">
    <property type="protein sequence ID" value="KYN10446.1"/>
    <property type="molecule type" value="Genomic_DNA"/>
</dbReference>
<evidence type="ECO:0000313" key="2">
    <source>
        <dbReference type="EMBL" id="KYN10446.1"/>
    </source>
</evidence>
<reference evidence="2 3" key="1">
    <citation type="submission" date="2015-09" db="EMBL/GenBank/DDBJ databases">
        <title>Trachymyrmex cornetzi WGS genome.</title>
        <authorList>
            <person name="Nygaard S."/>
            <person name="Hu H."/>
            <person name="Boomsma J."/>
            <person name="Zhang G."/>
        </authorList>
    </citation>
    <scope>NUCLEOTIDE SEQUENCE [LARGE SCALE GENOMIC DNA]</scope>
    <source>
        <strain evidence="2">Tcor2-1</strain>
        <tissue evidence="2">Whole body</tissue>
    </source>
</reference>
<keyword evidence="1" id="KW-0472">Membrane</keyword>
<dbReference type="Proteomes" id="UP000078492">
    <property type="component" value="Unassembled WGS sequence"/>
</dbReference>
<gene>
    <name evidence="2" type="ORF">ALC57_17420</name>
</gene>
<organism evidence="2 3">
    <name type="scientific">Trachymyrmex cornetzi</name>
    <dbReference type="NCBI Taxonomy" id="471704"/>
    <lineage>
        <taxon>Eukaryota</taxon>
        <taxon>Metazoa</taxon>
        <taxon>Ecdysozoa</taxon>
        <taxon>Arthropoda</taxon>
        <taxon>Hexapoda</taxon>
        <taxon>Insecta</taxon>
        <taxon>Pterygota</taxon>
        <taxon>Neoptera</taxon>
        <taxon>Endopterygota</taxon>
        <taxon>Hymenoptera</taxon>
        <taxon>Apocrita</taxon>
        <taxon>Aculeata</taxon>
        <taxon>Formicoidea</taxon>
        <taxon>Formicidae</taxon>
        <taxon>Myrmicinae</taxon>
        <taxon>Trachymyrmex</taxon>
    </lineage>
</organism>
<keyword evidence="1" id="KW-1133">Transmembrane helix</keyword>
<protein>
    <submittedName>
        <fullName evidence="2">Uncharacterized protein</fullName>
    </submittedName>
</protein>
<evidence type="ECO:0000313" key="3">
    <source>
        <dbReference type="Proteomes" id="UP000078492"/>
    </source>
</evidence>
<dbReference type="AlphaFoldDB" id="A0A151ITS4"/>
<keyword evidence="1" id="KW-0812">Transmembrane</keyword>
<accession>A0A151ITS4</accession>
<name>A0A151ITS4_9HYME</name>
<sequence>MENIDGTYQDITDSNCCCKNEFLTNNSTIKLILYQDLFEICNPLGASRKKHKVLVYYGFNNAFKVIVEDLKILETKGIIVNNTIIKGTIIAFAGDNLGSHQTYILNKFNKLNFISFESLNLKIQTLRFTSEPQLYFPELKKGDKFLGTANQNIWFLLIFPFAFVDDVNNEKKDNDLWKMMLYLRKIMLILLGFIITVSQIKILNNLIIEYIYLRQKLFPEEPMKPKHHYLLHYTYLIKIFGPIRHFRTLRFESKHQYFKQVIKHSSCFKNILLSLATKHQLLNAFHLSQDHIFSDNFTINDIGDKYNVNNYCPLINEIINLNISSNKEICISKDVTFHSINCRTGMIVCLKKDEFGNYCLLRLSYILIVSNNEIFFIGKSFNIVYDNDLGYVRDDTNEIEGTFVTFY</sequence>